<dbReference type="InterPro" id="IPR011006">
    <property type="entry name" value="CheY-like_superfamily"/>
</dbReference>
<reference evidence="3" key="1">
    <citation type="journal article" date="2020" name="mSystems">
        <title>Genome- and Community-Level Interaction Insights into Carbon Utilization and Element Cycling Functions of Hydrothermarchaeota in Hydrothermal Sediment.</title>
        <authorList>
            <person name="Zhou Z."/>
            <person name="Liu Y."/>
            <person name="Xu W."/>
            <person name="Pan J."/>
            <person name="Luo Z.H."/>
            <person name="Li M."/>
        </authorList>
    </citation>
    <scope>NUCLEOTIDE SEQUENCE [LARGE SCALE GENOMIC DNA]</scope>
    <source>
        <strain evidence="3">HyVt-577</strain>
    </source>
</reference>
<dbReference type="PROSITE" id="PS50110">
    <property type="entry name" value="RESPONSE_REGULATORY"/>
    <property type="match status" value="1"/>
</dbReference>
<dbReference type="GO" id="GO:0000160">
    <property type="term" value="P:phosphorelay signal transduction system"/>
    <property type="evidence" value="ECO:0007669"/>
    <property type="project" value="InterPro"/>
</dbReference>
<dbReference type="Pfam" id="PF13487">
    <property type="entry name" value="HD_5"/>
    <property type="match status" value="1"/>
</dbReference>
<dbReference type="PANTHER" id="PTHR45228">
    <property type="entry name" value="CYCLIC DI-GMP PHOSPHODIESTERASE TM_0186-RELATED"/>
    <property type="match status" value="1"/>
</dbReference>
<dbReference type="AlphaFoldDB" id="A0A7V4WW84"/>
<dbReference type="Gene3D" id="1.10.3210.10">
    <property type="entry name" value="Hypothetical protein af1432"/>
    <property type="match status" value="1"/>
</dbReference>
<comment type="caution">
    <text evidence="3">The sequence shown here is derived from an EMBL/GenBank/DDBJ whole genome shotgun (WGS) entry which is preliminary data.</text>
</comment>
<dbReference type="SUPFAM" id="SSF109604">
    <property type="entry name" value="HD-domain/PDEase-like"/>
    <property type="match status" value="1"/>
</dbReference>
<sequence>MNDRILFVDDEQHVLGSYRRILRKNWDIVTALGGETALDIFDNKGPFAVVVSDMRMPGMNGIQLLTKIKEISPDTVRMMLTGYADFNTAMEAVNEGHIFRFLTKPCPPDLLNRALQEGVRQYRLIKAEQELLNKTLKGTIQVLIEILSVMDPKAFNRANRLRDYIKRLTEQKAIAGNWEIEIAALLSLIGQVTVPGTVMEKVHNNVSLTDVEKAMIMRIPKAGFDLLVKIPRLEQIAKIVLYQNKRFNGEGFPEDDIKGVDLPLGARLLKILNDLIILEDKGILRKDAFVTMAKRTGWYDPNLLLTISNKISGSSENVPAFRKETKKVKISELHSGYLLLENIETSTGQMLMMAGQEISDSHIMRIKNWAKLYTIKEPIKVLQKI</sequence>
<keyword evidence="1" id="KW-0597">Phosphoprotein</keyword>
<proteinExistence type="predicted"/>
<evidence type="ECO:0000256" key="1">
    <source>
        <dbReference type="PROSITE-ProRule" id="PRU00169"/>
    </source>
</evidence>
<dbReference type="PANTHER" id="PTHR45228:SF8">
    <property type="entry name" value="TWO-COMPONENT RESPONSE REGULATOR-RELATED"/>
    <property type="match status" value="1"/>
</dbReference>
<dbReference type="SMART" id="SM00448">
    <property type="entry name" value="REC"/>
    <property type="match status" value="1"/>
</dbReference>
<dbReference type="InterPro" id="IPR001789">
    <property type="entry name" value="Sig_transdc_resp-reg_receiver"/>
</dbReference>
<gene>
    <name evidence="3" type="ORF">ENK44_14650</name>
</gene>
<evidence type="ECO:0000259" key="2">
    <source>
        <dbReference type="PROSITE" id="PS50110"/>
    </source>
</evidence>
<dbReference type="InterPro" id="IPR052020">
    <property type="entry name" value="Cyclic_di-GMP/3'3'-cGAMP_PDE"/>
</dbReference>
<dbReference type="EMBL" id="DRQG01000140">
    <property type="protein sequence ID" value="HGY56945.1"/>
    <property type="molecule type" value="Genomic_DNA"/>
</dbReference>
<dbReference type="Proteomes" id="UP000885779">
    <property type="component" value="Unassembled WGS sequence"/>
</dbReference>
<feature type="modified residue" description="4-aspartylphosphate" evidence="1">
    <location>
        <position position="53"/>
    </location>
</feature>
<name>A0A7V4WW84_CALAY</name>
<organism evidence="3">
    <name type="scientific">Caldithrix abyssi</name>
    <dbReference type="NCBI Taxonomy" id="187145"/>
    <lineage>
        <taxon>Bacteria</taxon>
        <taxon>Pseudomonadati</taxon>
        <taxon>Calditrichota</taxon>
        <taxon>Calditrichia</taxon>
        <taxon>Calditrichales</taxon>
        <taxon>Calditrichaceae</taxon>
        <taxon>Caldithrix</taxon>
    </lineage>
</organism>
<dbReference type="Pfam" id="PF00072">
    <property type="entry name" value="Response_reg"/>
    <property type="match status" value="1"/>
</dbReference>
<dbReference type="SUPFAM" id="SSF52172">
    <property type="entry name" value="CheY-like"/>
    <property type="match status" value="1"/>
</dbReference>
<protein>
    <submittedName>
        <fullName evidence="3">Response regulator</fullName>
    </submittedName>
</protein>
<accession>A0A7V4WW84</accession>
<evidence type="ECO:0000313" key="3">
    <source>
        <dbReference type="EMBL" id="HGY56945.1"/>
    </source>
</evidence>
<dbReference type="Gene3D" id="3.40.50.2300">
    <property type="match status" value="1"/>
</dbReference>
<dbReference type="CDD" id="cd17569">
    <property type="entry name" value="REC_HupR-like"/>
    <property type="match status" value="1"/>
</dbReference>
<feature type="domain" description="Response regulatory" evidence="2">
    <location>
        <begin position="4"/>
        <end position="119"/>
    </location>
</feature>